<comment type="caution">
    <text evidence="7">The sequence shown here is derived from an EMBL/GenBank/DDBJ whole genome shotgun (WGS) entry which is preliminary data.</text>
</comment>
<dbReference type="Proteomes" id="UP000316624">
    <property type="component" value="Unassembled WGS sequence"/>
</dbReference>
<dbReference type="SUPFAM" id="SSF103473">
    <property type="entry name" value="MFS general substrate transporter"/>
    <property type="match status" value="1"/>
</dbReference>
<comment type="subcellular location">
    <subcellularLocation>
        <location evidence="1">Cell inner membrane</location>
        <topology evidence="1">Multi-pass membrane protein</topology>
    </subcellularLocation>
</comment>
<dbReference type="PANTHER" id="PTHR43702">
    <property type="entry name" value="L-FUCOSE-PROTON SYMPORTER"/>
    <property type="match status" value="1"/>
</dbReference>
<keyword evidence="2" id="KW-1003">Cell membrane</keyword>
<feature type="transmembrane region" description="Helical" evidence="6">
    <location>
        <begin position="136"/>
        <end position="155"/>
    </location>
</feature>
<evidence type="ECO:0000313" key="8">
    <source>
        <dbReference type="Proteomes" id="UP000316624"/>
    </source>
</evidence>
<feature type="transmembrane region" description="Helical" evidence="6">
    <location>
        <begin position="175"/>
        <end position="199"/>
    </location>
</feature>
<keyword evidence="5 6" id="KW-0472">Membrane</keyword>
<feature type="transmembrane region" description="Helical" evidence="6">
    <location>
        <begin position="92"/>
        <end position="115"/>
    </location>
</feature>
<name>A0A562KGS2_SPHWJ</name>
<protein>
    <submittedName>
        <fullName evidence="7">FHS family L-fucose permease-like MFS transporter</fullName>
    </submittedName>
</protein>
<dbReference type="Gene3D" id="1.20.1250.20">
    <property type="entry name" value="MFS general substrate transporter like domains"/>
    <property type="match status" value="2"/>
</dbReference>
<keyword evidence="3 6" id="KW-0812">Transmembrane</keyword>
<feature type="transmembrane region" description="Helical" evidence="6">
    <location>
        <begin position="224"/>
        <end position="246"/>
    </location>
</feature>
<dbReference type="InterPro" id="IPR050375">
    <property type="entry name" value="MFS_TsgA-like"/>
</dbReference>
<accession>A0A562KGS2</accession>
<dbReference type="EMBL" id="VLKK01000005">
    <property type="protein sequence ID" value="TWH94567.1"/>
    <property type="molecule type" value="Genomic_DNA"/>
</dbReference>
<dbReference type="Pfam" id="PF07690">
    <property type="entry name" value="MFS_1"/>
    <property type="match status" value="1"/>
</dbReference>
<reference evidence="7 8" key="1">
    <citation type="journal article" date="2015" name="Stand. Genomic Sci.">
        <title>Genomic Encyclopedia of Bacterial and Archaeal Type Strains, Phase III: the genomes of soil and plant-associated and newly described type strains.</title>
        <authorList>
            <person name="Whitman W.B."/>
            <person name="Woyke T."/>
            <person name="Klenk H.P."/>
            <person name="Zhou Y."/>
            <person name="Lilburn T.G."/>
            <person name="Beck B.J."/>
            <person name="De Vos P."/>
            <person name="Vandamme P."/>
            <person name="Eisen J.A."/>
            <person name="Garrity G."/>
            <person name="Hugenholtz P."/>
            <person name="Kyrpides N.C."/>
        </authorList>
    </citation>
    <scope>NUCLEOTIDE SEQUENCE [LARGE SCALE GENOMIC DNA]</scope>
    <source>
        <strain evidence="7 8">CGMCC 1.7748</strain>
    </source>
</reference>
<dbReference type="InterPro" id="IPR036259">
    <property type="entry name" value="MFS_trans_sf"/>
</dbReference>
<evidence type="ECO:0000256" key="2">
    <source>
        <dbReference type="ARBA" id="ARBA00022475"/>
    </source>
</evidence>
<keyword evidence="8" id="KW-1185">Reference proteome</keyword>
<evidence type="ECO:0000256" key="1">
    <source>
        <dbReference type="ARBA" id="ARBA00004429"/>
    </source>
</evidence>
<evidence type="ECO:0000256" key="6">
    <source>
        <dbReference type="SAM" id="Phobius"/>
    </source>
</evidence>
<dbReference type="InterPro" id="IPR011701">
    <property type="entry name" value="MFS"/>
</dbReference>
<evidence type="ECO:0000256" key="4">
    <source>
        <dbReference type="ARBA" id="ARBA00022989"/>
    </source>
</evidence>
<proteinExistence type="predicted"/>
<organism evidence="7 8">
    <name type="scientific">Sphingobium wenxiniae (strain DSM 21828 / CGMCC 1.7748 / JZ-1)</name>
    <dbReference type="NCBI Taxonomy" id="595605"/>
    <lineage>
        <taxon>Bacteria</taxon>
        <taxon>Pseudomonadati</taxon>
        <taxon>Pseudomonadota</taxon>
        <taxon>Alphaproteobacteria</taxon>
        <taxon>Sphingomonadales</taxon>
        <taxon>Sphingomonadaceae</taxon>
        <taxon>Sphingobium</taxon>
    </lineage>
</organism>
<keyword evidence="4 6" id="KW-1133">Transmembrane helix</keyword>
<dbReference type="PANTHER" id="PTHR43702:SF3">
    <property type="entry name" value="PROTEIN TSGA"/>
    <property type="match status" value="1"/>
</dbReference>
<dbReference type="GO" id="GO:0005886">
    <property type="term" value="C:plasma membrane"/>
    <property type="evidence" value="ECO:0007669"/>
    <property type="project" value="UniProtKB-SubCell"/>
</dbReference>
<feature type="transmembrane region" description="Helical" evidence="6">
    <location>
        <begin position="66"/>
        <end position="86"/>
    </location>
</feature>
<sequence>MGLVVALFFLWGGITSLNDILIPKLKELFQLSYAQAMLTQFAFFTAYAIISLPAGALVARLGYGRGIVLGLGTMATGCLLFIPAAASATFGMFLAALFVLAGGVTVLQVAANPLIANLGSPQSAHSRLTFAQAINSLGTTAAPLIGAHVILGSIAGTDPATLSGEALRLFQAREAAVIGHSYLALAIVLAVIAMIFWLWRNRLGKGAGATPISAGFGLLRQRRLGLGVAAIFLYVGAEVTIGSLLVNYLMQSSTLGLDQQSAGEHIAFYWGGAMLGRFVGGSVLRILAPGKALAARPSGHCSWYRCPP</sequence>
<feature type="transmembrane region" description="Helical" evidence="6">
    <location>
        <begin position="266"/>
        <end position="288"/>
    </location>
</feature>
<evidence type="ECO:0000313" key="7">
    <source>
        <dbReference type="EMBL" id="TWH94567.1"/>
    </source>
</evidence>
<evidence type="ECO:0000256" key="5">
    <source>
        <dbReference type="ARBA" id="ARBA00023136"/>
    </source>
</evidence>
<gene>
    <name evidence="7" type="ORF">IQ35_01810</name>
</gene>
<evidence type="ECO:0000256" key="3">
    <source>
        <dbReference type="ARBA" id="ARBA00022692"/>
    </source>
</evidence>
<dbReference type="AlphaFoldDB" id="A0A562KGS2"/>
<dbReference type="GO" id="GO:0022857">
    <property type="term" value="F:transmembrane transporter activity"/>
    <property type="evidence" value="ECO:0007669"/>
    <property type="project" value="InterPro"/>
</dbReference>
<feature type="transmembrane region" description="Helical" evidence="6">
    <location>
        <begin position="40"/>
        <end position="59"/>
    </location>
</feature>